<accession>A0A1K1Z776</accession>
<dbReference type="GO" id="GO:0016747">
    <property type="term" value="F:acyltransferase activity, transferring groups other than amino-acyl groups"/>
    <property type="evidence" value="ECO:0007669"/>
    <property type="project" value="InterPro"/>
</dbReference>
<organism evidence="4 5">
    <name type="scientific">Marinospirillum alkaliphilum DSM 21637</name>
    <dbReference type="NCBI Taxonomy" id="1122209"/>
    <lineage>
        <taxon>Bacteria</taxon>
        <taxon>Pseudomonadati</taxon>
        <taxon>Pseudomonadota</taxon>
        <taxon>Gammaproteobacteria</taxon>
        <taxon>Oceanospirillales</taxon>
        <taxon>Oceanospirillaceae</taxon>
        <taxon>Marinospirillum</taxon>
    </lineage>
</organism>
<dbReference type="InterPro" id="IPR050680">
    <property type="entry name" value="YpeA/RimI_acetyltransf"/>
</dbReference>
<evidence type="ECO:0000313" key="5">
    <source>
        <dbReference type="Proteomes" id="UP000182350"/>
    </source>
</evidence>
<reference evidence="4 5" key="1">
    <citation type="submission" date="2016-11" db="EMBL/GenBank/DDBJ databases">
        <authorList>
            <person name="Jaros S."/>
            <person name="Januszkiewicz K."/>
            <person name="Wedrychowicz H."/>
        </authorList>
    </citation>
    <scope>NUCLEOTIDE SEQUENCE [LARGE SCALE GENOMIC DNA]</scope>
    <source>
        <strain evidence="4 5">DSM 21637</strain>
    </source>
</reference>
<dbReference type="PROSITE" id="PS51186">
    <property type="entry name" value="GNAT"/>
    <property type="match status" value="1"/>
</dbReference>
<sequence>MAAASLYELELLDAAALDEVCHLAARSDPHAWRQESWRSSLMHDWVLGARLDGVLLAVLVLRMGYLETELLYLLVAPEKRRQGLAAMLLDQAVIKSRELHSERMLLEVRASNESAIALYQSRGFVEDGRRRGYYPVLDADDSFEDALLMSLQLDHQQG</sequence>
<dbReference type="Pfam" id="PF00583">
    <property type="entry name" value="Acetyltransf_1"/>
    <property type="match status" value="1"/>
</dbReference>
<evidence type="ECO:0000256" key="1">
    <source>
        <dbReference type="ARBA" id="ARBA00022679"/>
    </source>
</evidence>
<evidence type="ECO:0000256" key="2">
    <source>
        <dbReference type="ARBA" id="ARBA00023315"/>
    </source>
</evidence>
<dbReference type="PANTHER" id="PTHR43420:SF51">
    <property type="entry name" value="PEPTIDYL-LYSINE N-ACETYLTRANSFERASE YIAC"/>
    <property type="match status" value="1"/>
</dbReference>
<dbReference type="RefSeq" id="WP_072326902.1">
    <property type="nucleotide sequence ID" value="NZ_FPJW01000010.1"/>
</dbReference>
<dbReference type="AlphaFoldDB" id="A0A1K1Z776"/>
<dbReference type="PANTHER" id="PTHR43420">
    <property type="entry name" value="ACETYLTRANSFERASE"/>
    <property type="match status" value="1"/>
</dbReference>
<protein>
    <submittedName>
        <fullName evidence="4">Ribosomal-protein-alanine N-acetyltransferase</fullName>
    </submittedName>
</protein>
<feature type="domain" description="N-acetyltransferase" evidence="3">
    <location>
        <begin position="7"/>
        <end position="154"/>
    </location>
</feature>
<keyword evidence="5" id="KW-1185">Reference proteome</keyword>
<dbReference type="InterPro" id="IPR016181">
    <property type="entry name" value="Acyl_CoA_acyltransferase"/>
</dbReference>
<dbReference type="EMBL" id="FPJW01000010">
    <property type="protein sequence ID" value="SFX69958.1"/>
    <property type="molecule type" value="Genomic_DNA"/>
</dbReference>
<name>A0A1K1Z776_9GAMM</name>
<evidence type="ECO:0000313" key="4">
    <source>
        <dbReference type="EMBL" id="SFX69958.1"/>
    </source>
</evidence>
<dbReference type="InterPro" id="IPR000182">
    <property type="entry name" value="GNAT_dom"/>
</dbReference>
<dbReference type="Proteomes" id="UP000182350">
    <property type="component" value="Unassembled WGS sequence"/>
</dbReference>
<dbReference type="Gene3D" id="3.40.630.30">
    <property type="match status" value="1"/>
</dbReference>
<keyword evidence="2" id="KW-0012">Acyltransferase</keyword>
<evidence type="ECO:0000259" key="3">
    <source>
        <dbReference type="PROSITE" id="PS51186"/>
    </source>
</evidence>
<dbReference type="STRING" id="1122209.SAMN02745752_02573"/>
<keyword evidence="1 4" id="KW-0808">Transferase</keyword>
<dbReference type="SUPFAM" id="SSF55729">
    <property type="entry name" value="Acyl-CoA N-acyltransferases (Nat)"/>
    <property type="match status" value="1"/>
</dbReference>
<proteinExistence type="predicted"/>
<dbReference type="OrthoDB" id="9796919at2"/>
<gene>
    <name evidence="4" type="ORF">SAMN02745752_02573</name>
</gene>